<reference evidence="10" key="1">
    <citation type="journal article" date="2019" name="Int. J. Syst. Evol. Microbiol.">
        <title>The Global Catalogue of Microorganisms (GCM) 10K type strain sequencing project: providing services to taxonomists for standard genome sequencing and annotation.</title>
        <authorList>
            <consortium name="The Broad Institute Genomics Platform"/>
            <consortium name="The Broad Institute Genome Sequencing Center for Infectious Disease"/>
            <person name="Wu L."/>
            <person name="Ma J."/>
        </authorList>
    </citation>
    <scope>NUCLEOTIDE SEQUENCE [LARGE SCALE GENOMIC DNA]</scope>
    <source>
        <strain evidence="10">JCM 17551</strain>
    </source>
</reference>
<dbReference type="PANTHER" id="PTHR30204:SF94">
    <property type="entry name" value="HEAVY METAL-DEPENDENT TRANSCRIPTIONAL REGULATOR HI_0293-RELATED"/>
    <property type="match status" value="1"/>
</dbReference>
<dbReference type="InterPro" id="IPR047057">
    <property type="entry name" value="MerR_fam"/>
</dbReference>
<dbReference type="InterPro" id="IPR011794">
    <property type="entry name" value="MerR"/>
</dbReference>
<evidence type="ECO:0000256" key="7">
    <source>
        <dbReference type="ARBA" id="ARBA00024874"/>
    </source>
</evidence>
<evidence type="ECO:0000256" key="1">
    <source>
        <dbReference type="ARBA" id="ARBA00017146"/>
    </source>
</evidence>
<dbReference type="Proteomes" id="UP001501565">
    <property type="component" value="Unassembled WGS sequence"/>
</dbReference>
<dbReference type="CDD" id="cd04783">
    <property type="entry name" value="HTH_MerR1"/>
    <property type="match status" value="1"/>
</dbReference>
<keyword evidence="2" id="KW-0475">Mercuric resistance</keyword>
<organism evidence="9 10">
    <name type="scientific">Litoribacillus peritrichatus</name>
    <dbReference type="NCBI Taxonomy" id="718191"/>
    <lineage>
        <taxon>Bacteria</taxon>
        <taxon>Pseudomonadati</taxon>
        <taxon>Pseudomonadota</taxon>
        <taxon>Gammaproteobacteria</taxon>
        <taxon>Oceanospirillales</taxon>
        <taxon>Oceanospirillaceae</taxon>
        <taxon>Litoribacillus</taxon>
    </lineage>
</organism>
<dbReference type="Pfam" id="PF13411">
    <property type="entry name" value="MerR_1"/>
    <property type="match status" value="1"/>
</dbReference>
<dbReference type="NCBIfam" id="TIGR02051">
    <property type="entry name" value="MerR"/>
    <property type="match status" value="1"/>
</dbReference>
<keyword evidence="10" id="KW-1185">Reference proteome</keyword>
<accession>A0ABP7MVC2</accession>
<sequence>MARTIGKLAKELDVNVETIRFYERKGLIDQPPKPSTGYRHYPDQVVNRIRFIKRAQELGFTLEEILTLLALNDRPCNKVQELATHKLTTVQAKIESLQKLENALNNVIEQCRSNSDVSHCPVIESLQH</sequence>
<evidence type="ECO:0000313" key="10">
    <source>
        <dbReference type="Proteomes" id="UP001501565"/>
    </source>
</evidence>
<proteinExistence type="predicted"/>
<dbReference type="PANTHER" id="PTHR30204">
    <property type="entry name" value="REDOX-CYCLING DRUG-SENSING TRANSCRIPTIONAL ACTIVATOR SOXR"/>
    <property type="match status" value="1"/>
</dbReference>
<dbReference type="EMBL" id="BAABBN010000007">
    <property type="protein sequence ID" value="GAA3930635.1"/>
    <property type="molecule type" value="Genomic_DNA"/>
</dbReference>
<feature type="domain" description="HTH merR-type" evidence="8">
    <location>
        <begin position="1"/>
        <end position="71"/>
    </location>
</feature>
<protein>
    <recommendedName>
        <fullName evidence="1">Mercuric resistance operon regulatory protein</fullName>
    </recommendedName>
</protein>
<gene>
    <name evidence="9" type="primary">merR</name>
    <name evidence="9" type="ORF">GCM10022277_29180</name>
</gene>
<dbReference type="RefSeq" id="WP_344799292.1">
    <property type="nucleotide sequence ID" value="NZ_BAABBN010000007.1"/>
</dbReference>
<keyword evidence="6" id="KW-0804">Transcription</keyword>
<evidence type="ECO:0000256" key="4">
    <source>
        <dbReference type="ARBA" id="ARBA00023015"/>
    </source>
</evidence>
<evidence type="ECO:0000259" key="8">
    <source>
        <dbReference type="PROSITE" id="PS50937"/>
    </source>
</evidence>
<dbReference type="PRINTS" id="PR00040">
    <property type="entry name" value="HTHMERR"/>
</dbReference>
<evidence type="ECO:0000256" key="2">
    <source>
        <dbReference type="ARBA" id="ARBA00022466"/>
    </source>
</evidence>
<evidence type="ECO:0000256" key="3">
    <source>
        <dbReference type="ARBA" id="ARBA00022914"/>
    </source>
</evidence>
<dbReference type="Gene3D" id="1.10.1660.10">
    <property type="match status" value="1"/>
</dbReference>
<name>A0ABP7MVC2_9GAMM</name>
<keyword evidence="5" id="KW-0238">DNA-binding</keyword>
<evidence type="ECO:0000313" key="9">
    <source>
        <dbReference type="EMBL" id="GAA3930635.1"/>
    </source>
</evidence>
<dbReference type="SUPFAM" id="SSF46955">
    <property type="entry name" value="Putative DNA-binding domain"/>
    <property type="match status" value="1"/>
</dbReference>
<evidence type="ECO:0000256" key="6">
    <source>
        <dbReference type="ARBA" id="ARBA00023163"/>
    </source>
</evidence>
<keyword evidence="3" id="KW-0476">Mercury</keyword>
<keyword evidence="4" id="KW-0805">Transcription regulation</keyword>
<comment type="function">
    <text evidence="7">Mediates the mercuric-dependent induction of mercury resistance operon. In the absence of mercury MerR represses transcription by binding tightly to the mer operator region; when mercury is present the dimeric complex binds a single ion and becomes a potent transcriptional activator, while remaining bound to the mer site.</text>
</comment>
<comment type="caution">
    <text evidence="9">The sequence shown here is derived from an EMBL/GenBank/DDBJ whole genome shotgun (WGS) entry which is preliminary data.</text>
</comment>
<dbReference type="InterPro" id="IPR009061">
    <property type="entry name" value="DNA-bd_dom_put_sf"/>
</dbReference>
<dbReference type="SMART" id="SM00422">
    <property type="entry name" value="HTH_MERR"/>
    <property type="match status" value="1"/>
</dbReference>
<dbReference type="InterPro" id="IPR000551">
    <property type="entry name" value="MerR-type_HTH_dom"/>
</dbReference>
<evidence type="ECO:0000256" key="5">
    <source>
        <dbReference type="ARBA" id="ARBA00023125"/>
    </source>
</evidence>
<dbReference type="PROSITE" id="PS00552">
    <property type="entry name" value="HTH_MERR_1"/>
    <property type="match status" value="1"/>
</dbReference>
<dbReference type="PROSITE" id="PS50937">
    <property type="entry name" value="HTH_MERR_2"/>
    <property type="match status" value="1"/>
</dbReference>